<evidence type="ECO:0000313" key="3">
    <source>
        <dbReference type="EMBL" id="RHC28081.1"/>
    </source>
</evidence>
<dbReference type="EMBL" id="QSHQ01000026">
    <property type="protein sequence ID" value="RHC28081.1"/>
    <property type="molecule type" value="Genomic_DNA"/>
</dbReference>
<proteinExistence type="predicted"/>
<protein>
    <submittedName>
        <fullName evidence="4">DUF1735 domain-containing protein</fullName>
    </submittedName>
</protein>
<dbReference type="InterPro" id="IPR017853">
    <property type="entry name" value="GH"/>
</dbReference>
<dbReference type="InterPro" id="IPR013728">
    <property type="entry name" value="BT_3987-like_N"/>
</dbReference>
<dbReference type="EMBL" id="QRPN01000021">
    <property type="protein sequence ID" value="RHM16034.1"/>
    <property type="molecule type" value="Genomic_DNA"/>
</dbReference>
<name>A0A415PSQ9_BACSE</name>
<dbReference type="Proteomes" id="UP000285305">
    <property type="component" value="Unassembled WGS sequence"/>
</dbReference>
<evidence type="ECO:0000256" key="1">
    <source>
        <dbReference type="SAM" id="SignalP"/>
    </source>
</evidence>
<feature type="signal peptide" evidence="1">
    <location>
        <begin position="1"/>
        <end position="23"/>
    </location>
</feature>
<reference evidence="5 6" key="1">
    <citation type="submission" date="2018-08" db="EMBL/GenBank/DDBJ databases">
        <title>A genome reference for cultivated species of the human gut microbiota.</title>
        <authorList>
            <person name="Zou Y."/>
            <person name="Xue W."/>
            <person name="Luo G."/>
        </authorList>
    </citation>
    <scope>NUCLEOTIDE SEQUENCE [LARGE SCALE GENOMIC DNA]</scope>
    <source>
        <strain evidence="4 5">AF35-20</strain>
        <strain evidence="3 6">AM36-9BH</strain>
    </source>
</reference>
<keyword evidence="1" id="KW-0732">Signal</keyword>
<sequence length="476" mass="53180">MKVRKIKYSLFASMMAVVAVFLASCEDTLEIGKLPDESQYEDIYAKNGYLRDAKSNRVTNIIDLFTENYKTSVRLGLTKAPTVSSSVKVEVDAAYLEAYNKEHETTFKLFPKELITLGDEGLMTINPDSKTAELSLSVTGGEALEEDVTYAIPLTVNEAGSDIQFNNEESRHCMYFVNDMRKKGDVFKGEDKPKGFLFIEVNDVNPLNALSFQLENGKYLWDAVVLFAANINYDAASGRPYVKCNPNVQYLLDNNETLIQPLRKRGIKVILGILGNHDMAGVAQLSPQGCKDFARELARYCYAYDLDGVNFDDEWSDPNVDVNNPSFAFPSYEAGARLCLETKRAMPDKLVTVFCWGKMHSLDQVDGVDAKEYTDIAVANYGSTAPALGQMTLKQCSGVSSEYNERRGGDLNASTAQRLMNDGYGWFMGFAPFPNNYNDIWKRLEGAEVLYGSPLKEPSLFYKKNATEPSVWPNDL</sequence>
<dbReference type="Gene3D" id="2.60.40.1740">
    <property type="entry name" value="hypothetical protein (bacova_03559)"/>
    <property type="match status" value="1"/>
</dbReference>
<evidence type="ECO:0000259" key="2">
    <source>
        <dbReference type="Pfam" id="PF08522"/>
    </source>
</evidence>
<dbReference type="RefSeq" id="WP_117666756.1">
    <property type="nucleotide sequence ID" value="NZ_CABOGI010000022.1"/>
</dbReference>
<accession>A0A415PSQ9</accession>
<dbReference type="Proteomes" id="UP000284604">
    <property type="component" value="Unassembled WGS sequence"/>
</dbReference>
<evidence type="ECO:0000313" key="5">
    <source>
        <dbReference type="Proteomes" id="UP000284604"/>
    </source>
</evidence>
<comment type="caution">
    <text evidence="4">The sequence shown here is derived from an EMBL/GenBank/DDBJ whole genome shotgun (WGS) entry which is preliminary data.</text>
</comment>
<dbReference type="SUPFAM" id="SSF51445">
    <property type="entry name" value="(Trans)glycosidases"/>
    <property type="match status" value="1"/>
</dbReference>
<evidence type="ECO:0000313" key="4">
    <source>
        <dbReference type="EMBL" id="RHM16034.1"/>
    </source>
</evidence>
<evidence type="ECO:0000313" key="6">
    <source>
        <dbReference type="Proteomes" id="UP000285305"/>
    </source>
</evidence>
<dbReference type="Gene3D" id="3.20.20.80">
    <property type="entry name" value="Glycosidases"/>
    <property type="match status" value="1"/>
</dbReference>
<feature type="domain" description="BT-3987-like N-terminal" evidence="2">
    <location>
        <begin position="45"/>
        <end position="161"/>
    </location>
</feature>
<dbReference type="AlphaFoldDB" id="A0A415PSQ9"/>
<dbReference type="PROSITE" id="PS51257">
    <property type="entry name" value="PROKAR_LIPOPROTEIN"/>
    <property type="match status" value="1"/>
</dbReference>
<feature type="chain" id="PRO_5033419652" evidence="1">
    <location>
        <begin position="24"/>
        <end position="476"/>
    </location>
</feature>
<organism evidence="4 5">
    <name type="scientific">Bacteroides stercoris</name>
    <dbReference type="NCBI Taxonomy" id="46506"/>
    <lineage>
        <taxon>Bacteria</taxon>
        <taxon>Pseudomonadati</taxon>
        <taxon>Bacteroidota</taxon>
        <taxon>Bacteroidia</taxon>
        <taxon>Bacteroidales</taxon>
        <taxon>Bacteroidaceae</taxon>
        <taxon>Bacteroides</taxon>
    </lineage>
</organism>
<gene>
    <name evidence="3" type="ORF">DW853_12435</name>
    <name evidence="4" type="ORF">DWZ78_14615</name>
</gene>
<dbReference type="Pfam" id="PF08522">
    <property type="entry name" value="BT_3987-like_N"/>
    <property type="match status" value="1"/>
</dbReference>